<sequence length="81" mass="9175">MWKTRDLNAIVRACVVLHSMIIEDERGADVVQLDNSEWPTLLSTETGNFIKSKETSSLLHNDLMEHIWGLYGSSSGPFARR</sequence>
<dbReference type="Pfam" id="PF04827">
    <property type="entry name" value="Plant_tran"/>
    <property type="match status" value="1"/>
</dbReference>
<dbReference type="EMBL" id="CP144747">
    <property type="protein sequence ID" value="WVZ62617.1"/>
    <property type="molecule type" value="Genomic_DNA"/>
</dbReference>
<gene>
    <name evidence="1" type="ORF">U9M48_012345</name>
</gene>
<dbReference type="Proteomes" id="UP001341281">
    <property type="component" value="Chromosome 03"/>
</dbReference>
<evidence type="ECO:0000313" key="1">
    <source>
        <dbReference type="EMBL" id="WVZ62617.1"/>
    </source>
</evidence>
<reference evidence="1 2" key="1">
    <citation type="submission" date="2024-02" db="EMBL/GenBank/DDBJ databases">
        <title>High-quality chromosome-scale genome assembly of Pensacola bahiagrass (Paspalum notatum Flugge var. saurae).</title>
        <authorList>
            <person name="Vega J.M."/>
            <person name="Podio M."/>
            <person name="Orjuela J."/>
            <person name="Siena L.A."/>
            <person name="Pessino S.C."/>
            <person name="Combes M.C."/>
            <person name="Mariac C."/>
            <person name="Albertini E."/>
            <person name="Pupilli F."/>
            <person name="Ortiz J.P.A."/>
            <person name="Leblanc O."/>
        </authorList>
    </citation>
    <scope>NUCLEOTIDE SEQUENCE [LARGE SCALE GENOMIC DNA]</scope>
    <source>
        <strain evidence="1">R1</strain>
        <tissue evidence="1">Leaf</tissue>
    </source>
</reference>
<feature type="non-terminal residue" evidence="1">
    <location>
        <position position="1"/>
    </location>
</feature>
<protein>
    <submittedName>
        <fullName evidence="1">Uncharacterized protein</fullName>
    </submittedName>
</protein>
<dbReference type="InterPro" id="IPR006912">
    <property type="entry name" value="Harbinger_derived_prot"/>
</dbReference>
<proteinExistence type="predicted"/>
<organism evidence="1 2">
    <name type="scientific">Paspalum notatum var. saurae</name>
    <dbReference type="NCBI Taxonomy" id="547442"/>
    <lineage>
        <taxon>Eukaryota</taxon>
        <taxon>Viridiplantae</taxon>
        <taxon>Streptophyta</taxon>
        <taxon>Embryophyta</taxon>
        <taxon>Tracheophyta</taxon>
        <taxon>Spermatophyta</taxon>
        <taxon>Magnoliopsida</taxon>
        <taxon>Liliopsida</taxon>
        <taxon>Poales</taxon>
        <taxon>Poaceae</taxon>
        <taxon>PACMAD clade</taxon>
        <taxon>Panicoideae</taxon>
        <taxon>Andropogonodae</taxon>
        <taxon>Paspaleae</taxon>
        <taxon>Paspalinae</taxon>
        <taxon>Paspalum</taxon>
    </lineage>
</organism>
<keyword evidence="2" id="KW-1185">Reference proteome</keyword>
<name>A0AAQ3SY77_PASNO</name>
<dbReference type="AlphaFoldDB" id="A0AAQ3SY77"/>
<evidence type="ECO:0000313" key="2">
    <source>
        <dbReference type="Proteomes" id="UP001341281"/>
    </source>
</evidence>
<accession>A0AAQ3SY77</accession>